<accession>A0A0L8JIC6</accession>
<dbReference type="AlphaFoldDB" id="A0A0L8JIC6"/>
<evidence type="ECO:0000256" key="5">
    <source>
        <dbReference type="SAM" id="Coils"/>
    </source>
</evidence>
<keyword evidence="7" id="KW-0472">Membrane</keyword>
<sequence>MKIRRILATAVAAAVTTPALFLSAAPAFADTKPAAPQSQKPSSHEDDIDDEMPSIEELKAAVAVAQKAYDEAVAEHDKAEAAFKALDKPDNPLVVKVADAKKAVEAAAAAKTTADEELAKAVQAEKDVLAKPDATEQQKTDAAAAVTAAKKTADDAAAAKKTADEELAKAVTARDDARIAAAGLAELARKVKVAAKKDLEDAKEDLAIAEEIEGECKVDDAVDVTLSGPKTVTAGQPAVFSLRVTNTSDRALDVVDAFANAVRLPKPDEVIDDETVLDGRLIPIEWSSSDVLEWTPITDKYESIEVGRLAKGASYDVKLRLTVAADAPAGRGVAFAYAEYENEDGSCGLGEDYPDVEFAILAAKGDKPKPTPSPSTTTPTPAPSTGGNHNTTQQGGSSNTPVKGSLAATGANDTLPLGIAAAGAVALGAGALVVARRRKAGADA</sequence>
<evidence type="ECO:0000256" key="8">
    <source>
        <dbReference type="SAM" id="SignalP"/>
    </source>
</evidence>
<keyword evidence="7" id="KW-0812">Transmembrane</keyword>
<keyword evidence="2" id="KW-0964">Secreted</keyword>
<reference evidence="10 11" key="1">
    <citation type="submission" date="2015-06" db="EMBL/GenBank/DDBJ databases">
        <authorList>
            <person name="Hoefler B.C."/>
            <person name="Straight P.D."/>
        </authorList>
    </citation>
    <scope>NUCLEOTIDE SEQUENCE [LARGE SCALE GENOMIC DNA]</scope>
    <source>
        <strain evidence="10 11">NRRL 3427</strain>
    </source>
</reference>
<dbReference type="PATRIC" id="fig|1938.6.peg.6614"/>
<feature type="compositionally biased region" description="Low complexity" evidence="6">
    <location>
        <begin position="374"/>
        <end position="396"/>
    </location>
</feature>
<evidence type="ECO:0000256" key="4">
    <source>
        <dbReference type="ARBA" id="ARBA00023088"/>
    </source>
</evidence>
<evidence type="ECO:0000256" key="2">
    <source>
        <dbReference type="ARBA" id="ARBA00022525"/>
    </source>
</evidence>
<dbReference type="OrthoDB" id="4327874at2"/>
<evidence type="ECO:0000259" key="9">
    <source>
        <dbReference type="PROSITE" id="PS50847"/>
    </source>
</evidence>
<evidence type="ECO:0000256" key="3">
    <source>
        <dbReference type="ARBA" id="ARBA00022729"/>
    </source>
</evidence>
<feature type="coiled-coil region" evidence="5">
    <location>
        <begin position="185"/>
        <end position="212"/>
    </location>
</feature>
<organism evidence="10 11">
    <name type="scientific">Streptomyces viridochromogenes</name>
    <dbReference type="NCBI Taxonomy" id="1938"/>
    <lineage>
        <taxon>Bacteria</taxon>
        <taxon>Bacillati</taxon>
        <taxon>Actinomycetota</taxon>
        <taxon>Actinomycetes</taxon>
        <taxon>Kitasatosporales</taxon>
        <taxon>Streptomycetaceae</taxon>
        <taxon>Streptomyces</taxon>
    </lineage>
</organism>
<feature type="signal peptide" evidence="8">
    <location>
        <begin position="1"/>
        <end position="29"/>
    </location>
</feature>
<feature type="region of interest" description="Disordered" evidence="6">
    <location>
        <begin position="364"/>
        <end position="409"/>
    </location>
</feature>
<dbReference type="InterPro" id="IPR019931">
    <property type="entry name" value="LPXTG_anchor"/>
</dbReference>
<keyword evidence="5" id="KW-0175">Coiled coil</keyword>
<feature type="chain" id="PRO_5005585076" description="Gram-positive cocci surface proteins LPxTG domain-containing protein" evidence="8">
    <location>
        <begin position="30"/>
        <end position="444"/>
    </location>
</feature>
<keyword evidence="7" id="KW-1133">Transmembrane helix</keyword>
<evidence type="ECO:0000313" key="10">
    <source>
        <dbReference type="EMBL" id="KOG13376.1"/>
    </source>
</evidence>
<feature type="domain" description="Gram-positive cocci surface proteins LPxTG" evidence="9">
    <location>
        <begin position="406"/>
        <end position="444"/>
    </location>
</feature>
<protein>
    <recommendedName>
        <fullName evidence="9">Gram-positive cocci surface proteins LPxTG domain-containing protein</fullName>
    </recommendedName>
</protein>
<dbReference type="EMBL" id="LGUP01000377">
    <property type="protein sequence ID" value="KOG13376.1"/>
    <property type="molecule type" value="Genomic_DNA"/>
</dbReference>
<evidence type="ECO:0000256" key="6">
    <source>
        <dbReference type="SAM" id="MobiDB-lite"/>
    </source>
</evidence>
<name>A0A0L8JIC6_STRVR</name>
<evidence type="ECO:0000256" key="1">
    <source>
        <dbReference type="ARBA" id="ARBA00022512"/>
    </source>
</evidence>
<dbReference type="RefSeq" id="WP_033202044.1">
    <property type="nucleotide sequence ID" value="NZ_LGUP01000377.1"/>
</dbReference>
<comment type="caution">
    <text evidence="10">The sequence shown here is derived from an EMBL/GenBank/DDBJ whole genome shotgun (WGS) entry which is preliminary data.</text>
</comment>
<feature type="coiled-coil region" evidence="5">
    <location>
        <begin position="55"/>
        <end position="82"/>
    </location>
</feature>
<feature type="transmembrane region" description="Helical" evidence="7">
    <location>
        <begin position="415"/>
        <end position="435"/>
    </location>
</feature>
<keyword evidence="4" id="KW-0572">Peptidoglycan-anchor</keyword>
<evidence type="ECO:0000313" key="11">
    <source>
        <dbReference type="Proteomes" id="UP000037023"/>
    </source>
</evidence>
<keyword evidence="1" id="KW-0134">Cell wall</keyword>
<dbReference type="Proteomes" id="UP000037023">
    <property type="component" value="Unassembled WGS sequence"/>
</dbReference>
<keyword evidence="3 8" id="KW-0732">Signal</keyword>
<dbReference type="PROSITE" id="PS50847">
    <property type="entry name" value="GRAM_POS_ANCHORING"/>
    <property type="match status" value="1"/>
</dbReference>
<proteinExistence type="predicted"/>
<gene>
    <name evidence="10" type="ORF">ADK34_30840</name>
</gene>
<evidence type="ECO:0000256" key="7">
    <source>
        <dbReference type="SAM" id="Phobius"/>
    </source>
</evidence>